<dbReference type="EMBL" id="JBHMDO010000022">
    <property type="protein sequence ID" value="MFB9327032.1"/>
    <property type="molecule type" value="Genomic_DNA"/>
</dbReference>
<gene>
    <name evidence="1" type="ORF">ACFFSY_13975</name>
</gene>
<evidence type="ECO:0008006" key="3">
    <source>
        <dbReference type="Google" id="ProtNLM"/>
    </source>
</evidence>
<comment type="caution">
    <text evidence="1">The sequence shown here is derived from an EMBL/GenBank/DDBJ whole genome shotgun (WGS) entry which is preliminary data.</text>
</comment>
<reference evidence="1 2" key="1">
    <citation type="submission" date="2024-09" db="EMBL/GenBank/DDBJ databases">
        <authorList>
            <person name="Sun Q."/>
            <person name="Mori K."/>
        </authorList>
    </citation>
    <scope>NUCLEOTIDE SEQUENCE [LARGE SCALE GENOMIC DNA]</scope>
    <source>
        <strain evidence="1 2">TISTR 2452</strain>
    </source>
</reference>
<evidence type="ECO:0000313" key="2">
    <source>
        <dbReference type="Proteomes" id="UP001589747"/>
    </source>
</evidence>
<dbReference type="RefSeq" id="WP_377494875.1">
    <property type="nucleotide sequence ID" value="NZ_JBHMDO010000022.1"/>
</dbReference>
<organism evidence="1 2">
    <name type="scientific">Paenibacillus aurantiacus</name>
    <dbReference type="NCBI Taxonomy" id="1936118"/>
    <lineage>
        <taxon>Bacteria</taxon>
        <taxon>Bacillati</taxon>
        <taxon>Bacillota</taxon>
        <taxon>Bacilli</taxon>
        <taxon>Bacillales</taxon>
        <taxon>Paenibacillaceae</taxon>
        <taxon>Paenibacillus</taxon>
    </lineage>
</organism>
<name>A0ABV5KP81_9BACL</name>
<proteinExistence type="predicted"/>
<protein>
    <recommendedName>
        <fullName evidence="3">DUF4352 domain-containing protein</fullName>
    </recommendedName>
</protein>
<evidence type="ECO:0000313" key="1">
    <source>
        <dbReference type="EMBL" id="MFB9327032.1"/>
    </source>
</evidence>
<dbReference type="Proteomes" id="UP001589747">
    <property type="component" value="Unassembled WGS sequence"/>
</dbReference>
<accession>A0ABV5KP81</accession>
<keyword evidence="2" id="KW-1185">Reference proteome</keyword>
<sequence>MKKKWIQNGIATVTATTLLVGTVALFPTEGLVSAAAATTQATASLASKIVKLNASSTLYIRDANFLMQDKGKVLAFSVAITNNGSSPLDLMDYWLRVKSKSGKTFKAVVVEGDKEKQSVAPKSTTYVTYYAVVDTQTQLKDLSFNVIKWDFSVANYERTLGTIQYPANSTDQVAAFKDKVMLYNNGKIRGAVKQTLITKDATNGYLTVNFLLENVGQQAADISKMNFFVQTQGLSVYSVTSSSTDQTTLQPKERKIITLRATLPVAVASKPLSLVVAQNDEASKVLLGAGNFALPAAATLSATPIDKARSIFLGGTTVNTKAGSVFVTQGATKNEISLEYKMTNTGTQDIKFPSLDFFIVTKSGTSYPLAYTKEENASILPGIENTITLTGSLPSTVKIEESQLVMKSTATEKEKSYVLSSYLIRSASQQGGVGSSFAYNDYGIKLNSIERSPYEDNDMLVANLTVTNNSDVTKQIPSLGGYFMVNGVKVGAEKKAVALDNAITIAPGASAEFVVNTEIPYTTTFNNITFVSTEPVQDKAGKQLYQFTGQRLNEASLTSSDTPYVISNVGKKSTTKILRTAVFTGELKNNFYAEFEVTNNETRSALISKLGGYIKDKNGITVPVQFAEVKEKVGPGSKVLLSAWTAVSKTFDTSSYTLYLGQAFSEGTSGGGNSGSTGTTSGESTTAAASSIVVKPVAYSVSSSSPATKTDLRGINFAGYFLDLYRINAFLDVQGEYSVNGLKMVMDYTLKKDEQYEYIAGDHKVMFEFVNDDDQKVTYSKQFGLTTAASGEEYLKEVASYPLSMVFQDSSVQSKINKYENYTLNVYDVFQNTKLLVASKKLRWFNINP</sequence>